<sequence>MGDRVGLVLGGESRDAKTHSLDVCRQMVLGGRGVEDRKRYFGRFGTRSLVCLVGWSLTFPPP</sequence>
<reference evidence="1 2" key="1">
    <citation type="journal article" date="2023" name="Sci. Data">
        <title>Genome assembly of the Korean intertidal mud-creeper Batillaria attramentaria.</title>
        <authorList>
            <person name="Patra A.K."/>
            <person name="Ho P.T."/>
            <person name="Jun S."/>
            <person name="Lee S.J."/>
            <person name="Kim Y."/>
            <person name="Won Y.J."/>
        </authorList>
    </citation>
    <scope>NUCLEOTIDE SEQUENCE [LARGE SCALE GENOMIC DNA]</scope>
    <source>
        <strain evidence="1">Wonlab-2016</strain>
    </source>
</reference>
<keyword evidence="2" id="KW-1185">Reference proteome</keyword>
<evidence type="ECO:0000313" key="2">
    <source>
        <dbReference type="Proteomes" id="UP001519460"/>
    </source>
</evidence>
<name>A0ABD0K2L5_9CAEN</name>
<evidence type="ECO:0000313" key="1">
    <source>
        <dbReference type="EMBL" id="KAK7481208.1"/>
    </source>
</evidence>
<protein>
    <submittedName>
        <fullName evidence="1">Uncharacterized protein</fullName>
    </submittedName>
</protein>
<dbReference type="EMBL" id="JACVVK020000265">
    <property type="protein sequence ID" value="KAK7481208.1"/>
    <property type="molecule type" value="Genomic_DNA"/>
</dbReference>
<dbReference type="Proteomes" id="UP001519460">
    <property type="component" value="Unassembled WGS sequence"/>
</dbReference>
<proteinExistence type="predicted"/>
<organism evidence="1 2">
    <name type="scientific">Batillaria attramentaria</name>
    <dbReference type="NCBI Taxonomy" id="370345"/>
    <lineage>
        <taxon>Eukaryota</taxon>
        <taxon>Metazoa</taxon>
        <taxon>Spiralia</taxon>
        <taxon>Lophotrochozoa</taxon>
        <taxon>Mollusca</taxon>
        <taxon>Gastropoda</taxon>
        <taxon>Caenogastropoda</taxon>
        <taxon>Sorbeoconcha</taxon>
        <taxon>Cerithioidea</taxon>
        <taxon>Batillariidae</taxon>
        <taxon>Batillaria</taxon>
    </lineage>
</organism>
<feature type="non-terminal residue" evidence="1">
    <location>
        <position position="62"/>
    </location>
</feature>
<comment type="caution">
    <text evidence="1">The sequence shown here is derived from an EMBL/GenBank/DDBJ whole genome shotgun (WGS) entry which is preliminary data.</text>
</comment>
<dbReference type="AlphaFoldDB" id="A0ABD0K2L5"/>
<gene>
    <name evidence="1" type="ORF">BaRGS_00027468</name>
</gene>
<accession>A0ABD0K2L5</accession>